<dbReference type="InterPro" id="IPR000719">
    <property type="entry name" value="Prot_kinase_dom"/>
</dbReference>
<evidence type="ECO:0000256" key="5">
    <source>
        <dbReference type="ARBA" id="ARBA00019973"/>
    </source>
</evidence>
<evidence type="ECO:0000256" key="7">
    <source>
        <dbReference type="ARBA" id="ARBA00022679"/>
    </source>
</evidence>
<organism evidence="18 19">
    <name type="scientific">Daldinia eschscholtzii</name>
    <dbReference type="NCBI Taxonomy" id="292717"/>
    <lineage>
        <taxon>Eukaryota</taxon>
        <taxon>Fungi</taxon>
        <taxon>Dikarya</taxon>
        <taxon>Ascomycota</taxon>
        <taxon>Pezizomycotina</taxon>
        <taxon>Sordariomycetes</taxon>
        <taxon>Xylariomycetidae</taxon>
        <taxon>Xylariales</taxon>
        <taxon>Hypoxylaceae</taxon>
        <taxon>Daldinia</taxon>
    </lineage>
</organism>
<keyword evidence="16" id="KW-0472">Membrane</keyword>
<evidence type="ECO:0000256" key="8">
    <source>
        <dbReference type="ARBA" id="ARBA00022741"/>
    </source>
</evidence>
<dbReference type="GO" id="GO:0004674">
    <property type="term" value="F:protein serine/threonine kinase activity"/>
    <property type="evidence" value="ECO:0007669"/>
    <property type="project" value="UniProtKB-KW"/>
</dbReference>
<dbReference type="InterPro" id="IPR051334">
    <property type="entry name" value="SRPK"/>
</dbReference>
<dbReference type="SMART" id="SM00220">
    <property type="entry name" value="S_TKc"/>
    <property type="match status" value="1"/>
</dbReference>
<protein>
    <recommendedName>
        <fullName evidence="5">EKC/KEOPS complex subunit BUD32</fullName>
        <ecNumber evidence="3">2.7.11.1</ecNumber>
    </recommendedName>
    <alternativeName>
        <fullName evidence="11 12">Atypical Serine/threonine protein kinase BUD32</fullName>
    </alternativeName>
    <alternativeName>
        <fullName evidence="4">EKC/KEOPS complex subunit bud32</fullName>
    </alternativeName>
</protein>
<evidence type="ECO:0000256" key="4">
    <source>
        <dbReference type="ARBA" id="ARBA00013948"/>
    </source>
</evidence>
<evidence type="ECO:0000256" key="14">
    <source>
        <dbReference type="ARBA" id="ARBA00048679"/>
    </source>
</evidence>
<comment type="catalytic activity">
    <reaction evidence="14">
        <text>L-seryl-[protein] + ATP = O-phospho-L-seryl-[protein] + ADP + H(+)</text>
        <dbReference type="Rhea" id="RHEA:17989"/>
        <dbReference type="Rhea" id="RHEA-COMP:9863"/>
        <dbReference type="Rhea" id="RHEA-COMP:11604"/>
        <dbReference type="ChEBI" id="CHEBI:15378"/>
        <dbReference type="ChEBI" id="CHEBI:29999"/>
        <dbReference type="ChEBI" id="CHEBI:30616"/>
        <dbReference type="ChEBI" id="CHEBI:83421"/>
        <dbReference type="ChEBI" id="CHEBI:456216"/>
        <dbReference type="EC" id="2.7.11.1"/>
    </reaction>
</comment>
<keyword evidence="10" id="KW-0067">ATP-binding</keyword>
<dbReference type="AlphaFoldDB" id="A0AAX6MFQ0"/>
<comment type="subunit">
    <text evidence="2">Component of the EKC/KEOPS complex composed of at least BUD32, CGI121, GON7, KAE1 and PCC1; the whole complex dimerizes.</text>
</comment>
<accession>A0AAX6MFQ0</accession>
<comment type="catalytic activity">
    <reaction evidence="13">
        <text>L-threonyl-[protein] + ATP = O-phospho-L-threonyl-[protein] + ADP + H(+)</text>
        <dbReference type="Rhea" id="RHEA:46608"/>
        <dbReference type="Rhea" id="RHEA-COMP:11060"/>
        <dbReference type="Rhea" id="RHEA-COMP:11605"/>
        <dbReference type="ChEBI" id="CHEBI:15378"/>
        <dbReference type="ChEBI" id="CHEBI:30013"/>
        <dbReference type="ChEBI" id="CHEBI:30616"/>
        <dbReference type="ChEBI" id="CHEBI:61977"/>
        <dbReference type="ChEBI" id="CHEBI:456216"/>
        <dbReference type="EC" id="2.7.11.1"/>
    </reaction>
</comment>
<dbReference type="Gene3D" id="1.10.510.10">
    <property type="entry name" value="Transferase(Phosphotransferase) domain 1"/>
    <property type="match status" value="1"/>
</dbReference>
<evidence type="ECO:0000256" key="1">
    <source>
        <dbReference type="ARBA" id="ARBA00003747"/>
    </source>
</evidence>
<dbReference type="Pfam" id="PF00069">
    <property type="entry name" value="Pkinase"/>
    <property type="match status" value="2"/>
</dbReference>
<feature type="transmembrane region" description="Helical" evidence="16">
    <location>
        <begin position="484"/>
        <end position="508"/>
    </location>
</feature>
<dbReference type="InterPro" id="IPR011009">
    <property type="entry name" value="Kinase-like_dom_sf"/>
</dbReference>
<keyword evidence="7" id="KW-0808">Transferase</keyword>
<keyword evidence="8" id="KW-0547">Nucleotide-binding</keyword>
<sequence>MQMSRTNTTRSSASFVRKYNSLSIMDEVEDVEWYQLGGFYPLDIDETIINRFKAVHKLGHGGIATVWFCWDLQEEKWIALKINSATHSSDDCSDLKTNRMIEARSKGTEELKDNNIMIALETFFIESPNGRHLCSVLPVAGPRFTDWEDRIGEDFDRRKKISYQLAKALAFLHSKGICHGDFRPDNILMRLKPGCLDQIGYDEMKALIGEANGEQLLDGDERSPHAPKCAYLPFSFRNGNLSHMISDDIAIVDFGESYKRDNPPEKLNIPLKYAGPEWIFGDQTGLGNDIWSLAYTLLEVQIGPLPGDLWNIIRRMERYIGPIPPTYGPAATKLLHDESGDPDEPPPDYEKDKPVTGSLTEPLNLQEKYEATHSEFDNPVHIALGLADMPKDEIPVFGDLLAKLFKYGPEERLGASQVLEHDWFKNTVGKTNIDSFKRTPIISILDETHSVPEKVSESLDAEIPTPPMIVTEVRTVKITEKCPWYHTVATWTAPVLGLLCAYLLYIYATLRIDMRILQAAH</sequence>
<dbReference type="PANTHER" id="PTHR47634">
    <property type="entry name" value="PROTEIN KINASE DOMAIN-CONTAINING PROTEIN-RELATED"/>
    <property type="match status" value="1"/>
</dbReference>
<evidence type="ECO:0000256" key="13">
    <source>
        <dbReference type="ARBA" id="ARBA00047899"/>
    </source>
</evidence>
<evidence type="ECO:0000256" key="11">
    <source>
        <dbReference type="ARBA" id="ARBA00030980"/>
    </source>
</evidence>
<dbReference type="EMBL" id="JBANMG010000007">
    <property type="protein sequence ID" value="KAK6951449.1"/>
    <property type="molecule type" value="Genomic_DNA"/>
</dbReference>
<gene>
    <name evidence="18" type="ORF">Daesc_007984</name>
</gene>
<evidence type="ECO:0000313" key="19">
    <source>
        <dbReference type="Proteomes" id="UP001369815"/>
    </source>
</evidence>
<evidence type="ECO:0000256" key="9">
    <source>
        <dbReference type="ARBA" id="ARBA00022777"/>
    </source>
</evidence>
<evidence type="ECO:0000256" key="15">
    <source>
        <dbReference type="SAM" id="MobiDB-lite"/>
    </source>
</evidence>
<feature type="region of interest" description="Disordered" evidence="15">
    <location>
        <begin position="330"/>
        <end position="358"/>
    </location>
</feature>
<dbReference type="GO" id="GO:0050684">
    <property type="term" value="P:regulation of mRNA processing"/>
    <property type="evidence" value="ECO:0007669"/>
    <property type="project" value="TreeGrafter"/>
</dbReference>
<dbReference type="PROSITE" id="PS00109">
    <property type="entry name" value="PROTEIN_KINASE_TYR"/>
    <property type="match status" value="1"/>
</dbReference>
<reference evidence="18 19" key="1">
    <citation type="journal article" date="2024" name="Front Chem Biol">
        <title>Unveiling the potential of Daldinia eschscholtzii MFLUCC 19-0629 through bioactivity and bioinformatics studies for enhanced sustainable agriculture production.</title>
        <authorList>
            <person name="Brooks S."/>
            <person name="Weaver J.A."/>
            <person name="Klomchit A."/>
            <person name="Alharthi S.A."/>
            <person name="Onlamun T."/>
            <person name="Nurani R."/>
            <person name="Vong T.K."/>
            <person name="Alberti F."/>
            <person name="Greco C."/>
        </authorList>
    </citation>
    <scope>NUCLEOTIDE SEQUENCE [LARGE SCALE GENOMIC DNA]</scope>
    <source>
        <strain evidence="18">MFLUCC 19-0629</strain>
    </source>
</reference>
<evidence type="ECO:0000256" key="3">
    <source>
        <dbReference type="ARBA" id="ARBA00012513"/>
    </source>
</evidence>
<dbReference type="InterPro" id="IPR008266">
    <property type="entry name" value="Tyr_kinase_AS"/>
</dbReference>
<dbReference type="SUPFAM" id="SSF56112">
    <property type="entry name" value="Protein kinase-like (PK-like)"/>
    <property type="match status" value="1"/>
</dbReference>
<evidence type="ECO:0000256" key="10">
    <source>
        <dbReference type="ARBA" id="ARBA00022840"/>
    </source>
</evidence>
<dbReference type="PROSITE" id="PS50011">
    <property type="entry name" value="PROTEIN_KINASE_DOM"/>
    <property type="match status" value="1"/>
</dbReference>
<dbReference type="Proteomes" id="UP001369815">
    <property type="component" value="Unassembled WGS sequence"/>
</dbReference>
<keyword evidence="16" id="KW-1133">Transmembrane helix</keyword>
<name>A0AAX6MFQ0_9PEZI</name>
<feature type="domain" description="Protein kinase" evidence="17">
    <location>
        <begin position="52"/>
        <end position="424"/>
    </location>
</feature>
<evidence type="ECO:0000259" key="17">
    <source>
        <dbReference type="PROSITE" id="PS50011"/>
    </source>
</evidence>
<comment type="function">
    <text evidence="1">Component of the EKC/KEOPS complex that is required for the formation of a threonylcarbamoyl group on adenosine at position 37 (t(6)A37) in tRNAs that read codons beginning with adenine. The complex is probably involved in the transfer of the threonylcarbamoyl moiety of threonylcarbamoyl-AMP (TC-AMP) to the N6 group of A37. BUD32 has ATPase activity in the context of the EKC/KEOPS complex and likely plays a supporting role to the catalytic subunit KAE1. The EKC/KEOPS complex also promotes both telomere uncapping and telomere elongation. The complex is required for efficient recruitment of transcriptional coactivators.</text>
</comment>
<dbReference type="GO" id="GO:0000245">
    <property type="term" value="P:spliceosomal complex assembly"/>
    <property type="evidence" value="ECO:0007669"/>
    <property type="project" value="TreeGrafter"/>
</dbReference>
<keyword evidence="16" id="KW-0812">Transmembrane</keyword>
<evidence type="ECO:0000256" key="6">
    <source>
        <dbReference type="ARBA" id="ARBA00022527"/>
    </source>
</evidence>
<evidence type="ECO:0000256" key="2">
    <source>
        <dbReference type="ARBA" id="ARBA00011534"/>
    </source>
</evidence>
<keyword evidence="9" id="KW-0418">Kinase</keyword>
<dbReference type="PANTHER" id="PTHR47634:SF9">
    <property type="entry name" value="PROTEIN KINASE DOMAIN-CONTAINING PROTEIN-RELATED"/>
    <property type="match status" value="1"/>
</dbReference>
<evidence type="ECO:0000256" key="16">
    <source>
        <dbReference type="SAM" id="Phobius"/>
    </source>
</evidence>
<keyword evidence="6" id="KW-0723">Serine/threonine-protein kinase</keyword>
<dbReference type="Gene3D" id="3.30.200.20">
    <property type="entry name" value="Phosphorylase Kinase, domain 1"/>
    <property type="match status" value="1"/>
</dbReference>
<evidence type="ECO:0000256" key="12">
    <source>
        <dbReference type="ARBA" id="ARBA00033194"/>
    </source>
</evidence>
<keyword evidence="19" id="KW-1185">Reference proteome</keyword>
<proteinExistence type="predicted"/>
<comment type="caution">
    <text evidence="18">The sequence shown here is derived from an EMBL/GenBank/DDBJ whole genome shotgun (WGS) entry which is preliminary data.</text>
</comment>
<dbReference type="GO" id="GO:0005524">
    <property type="term" value="F:ATP binding"/>
    <property type="evidence" value="ECO:0007669"/>
    <property type="project" value="UniProtKB-KW"/>
</dbReference>
<dbReference type="EC" id="2.7.11.1" evidence="3"/>
<evidence type="ECO:0000313" key="18">
    <source>
        <dbReference type="EMBL" id="KAK6951449.1"/>
    </source>
</evidence>